<sequence length="87" mass="9803">LLTLPLPRVEKYRAVDGDLEVDQYSWPEGLLVVECELGEGAGPALRDRAACSAWMEARRPAWVKAWRDVTSDHSMTAARLARRRPRG</sequence>
<feature type="non-terminal residue" evidence="1">
    <location>
        <position position="1"/>
    </location>
</feature>
<accession>X0U222</accession>
<proteinExistence type="predicted"/>
<comment type="caution">
    <text evidence="1">The sequence shown here is derived from an EMBL/GenBank/DDBJ whole genome shotgun (WGS) entry which is preliminary data.</text>
</comment>
<protein>
    <recommendedName>
        <fullName evidence="2">CYTH domain-containing protein</fullName>
    </recommendedName>
</protein>
<dbReference type="AlphaFoldDB" id="X0U222"/>
<evidence type="ECO:0008006" key="2">
    <source>
        <dbReference type="Google" id="ProtNLM"/>
    </source>
</evidence>
<organism evidence="1">
    <name type="scientific">marine sediment metagenome</name>
    <dbReference type="NCBI Taxonomy" id="412755"/>
    <lineage>
        <taxon>unclassified sequences</taxon>
        <taxon>metagenomes</taxon>
        <taxon>ecological metagenomes</taxon>
    </lineage>
</organism>
<dbReference type="EMBL" id="BARS01026257">
    <property type="protein sequence ID" value="GAF99843.1"/>
    <property type="molecule type" value="Genomic_DNA"/>
</dbReference>
<gene>
    <name evidence="1" type="ORF">S01H1_41399</name>
</gene>
<name>X0U222_9ZZZZ</name>
<reference evidence="1" key="1">
    <citation type="journal article" date="2014" name="Front. Microbiol.">
        <title>High frequency of phylogenetically diverse reductive dehalogenase-homologous genes in deep subseafloor sedimentary metagenomes.</title>
        <authorList>
            <person name="Kawai M."/>
            <person name="Futagami T."/>
            <person name="Toyoda A."/>
            <person name="Takaki Y."/>
            <person name="Nishi S."/>
            <person name="Hori S."/>
            <person name="Arai W."/>
            <person name="Tsubouchi T."/>
            <person name="Morono Y."/>
            <person name="Uchiyama I."/>
            <person name="Ito T."/>
            <person name="Fujiyama A."/>
            <person name="Inagaki F."/>
            <person name="Takami H."/>
        </authorList>
    </citation>
    <scope>NUCLEOTIDE SEQUENCE</scope>
    <source>
        <strain evidence="1">Expedition CK06-06</strain>
    </source>
</reference>
<evidence type="ECO:0000313" key="1">
    <source>
        <dbReference type="EMBL" id="GAF99843.1"/>
    </source>
</evidence>